<dbReference type="Proteomes" id="UP001378956">
    <property type="component" value="Unassembled WGS sequence"/>
</dbReference>
<evidence type="ECO:0000313" key="2">
    <source>
        <dbReference type="Proteomes" id="UP001378956"/>
    </source>
</evidence>
<proteinExistence type="predicted"/>
<gene>
    <name evidence="1" type="ORF">WAE58_02110</name>
</gene>
<name>A0ABU8NG23_9SPHI</name>
<accession>A0ABU8NG23</accession>
<reference evidence="1 2" key="1">
    <citation type="submission" date="2024-03" db="EMBL/GenBank/DDBJ databases">
        <title>Sequence of Lycoming College Course Isolates.</title>
        <authorList>
            <person name="Plotts O."/>
            <person name="Newman J."/>
        </authorList>
    </citation>
    <scope>NUCLEOTIDE SEQUENCE [LARGE SCALE GENOMIC DNA]</scope>
    <source>
        <strain evidence="1 2">CJB-3</strain>
    </source>
</reference>
<dbReference type="RefSeq" id="WP_288880359.1">
    <property type="nucleotide sequence ID" value="NZ_CBFGNQ010000004.1"/>
</dbReference>
<comment type="caution">
    <text evidence="1">The sequence shown here is derived from an EMBL/GenBank/DDBJ whole genome shotgun (WGS) entry which is preliminary data.</text>
</comment>
<dbReference type="EMBL" id="JBBEUB010000001">
    <property type="protein sequence ID" value="MEJ2901199.1"/>
    <property type="molecule type" value="Genomic_DNA"/>
</dbReference>
<organism evidence="1 2">
    <name type="scientific">Pedobacter panaciterrae</name>
    <dbReference type="NCBI Taxonomy" id="363849"/>
    <lineage>
        <taxon>Bacteria</taxon>
        <taxon>Pseudomonadati</taxon>
        <taxon>Bacteroidota</taxon>
        <taxon>Sphingobacteriia</taxon>
        <taxon>Sphingobacteriales</taxon>
        <taxon>Sphingobacteriaceae</taxon>
        <taxon>Pedobacter</taxon>
    </lineage>
</organism>
<evidence type="ECO:0008006" key="3">
    <source>
        <dbReference type="Google" id="ProtNLM"/>
    </source>
</evidence>
<dbReference type="InterPro" id="IPR036237">
    <property type="entry name" value="Xyl_isomerase-like_sf"/>
</dbReference>
<dbReference type="Gene3D" id="3.20.20.150">
    <property type="entry name" value="Divalent-metal-dependent TIM barrel enzymes"/>
    <property type="match status" value="1"/>
</dbReference>
<evidence type="ECO:0000313" key="1">
    <source>
        <dbReference type="EMBL" id="MEJ2901199.1"/>
    </source>
</evidence>
<sequence>MKTQILCTLWGLEHLPLEDSFLKVKQAGYDGVDAWIPEDAAERKKFIRLLDEYQFPIVCHQHQATGTDIKSFCKSFDYYLNLSMDCNPILINSHSGKDYFSKDEQLRVIDTAQEFSVKRNIRVAHETHRGRIGFSPYNAMELFALRPDMKITADLSHWVCVTESYLENCPNILEEAIKRTEHIHARVGYPEGPQVTDPRVKEWQTATQIFLEWWGKIIDYKKEVGDELLTITPEFGPPPYMVTLPSNGMPVADQFEINSYMKDLLRSIT</sequence>
<dbReference type="SUPFAM" id="SSF51658">
    <property type="entry name" value="Xylose isomerase-like"/>
    <property type="match status" value="1"/>
</dbReference>
<protein>
    <recommendedName>
        <fullName evidence="3">Sugar phosphate isomerase/epimerase</fullName>
    </recommendedName>
</protein>
<keyword evidence="2" id="KW-1185">Reference proteome</keyword>